<dbReference type="NCBIfam" id="NF005255">
    <property type="entry name" value="PRK06762.2-2"/>
    <property type="match status" value="1"/>
</dbReference>
<dbReference type="InterPro" id="IPR027417">
    <property type="entry name" value="P-loop_NTPase"/>
</dbReference>
<accession>A0A0R2K8X1</accession>
<gene>
    <name evidence="1" type="ORF">IV43_GL001551</name>
</gene>
<dbReference type="Proteomes" id="UP000051491">
    <property type="component" value="Unassembled WGS sequence"/>
</dbReference>
<proteinExistence type="predicted"/>
<dbReference type="AlphaFoldDB" id="A0A0R2K8X1"/>
<evidence type="ECO:0000313" key="1">
    <source>
        <dbReference type="EMBL" id="KRN82724.1"/>
    </source>
</evidence>
<comment type="caution">
    <text evidence="1">The sequence shown here is derived from an EMBL/GenBank/DDBJ whole genome shotgun (WGS) entry which is preliminary data.</text>
</comment>
<evidence type="ECO:0000313" key="2">
    <source>
        <dbReference type="Proteomes" id="UP000051491"/>
    </source>
</evidence>
<sequence length="169" mass="19751">MNIVTKLIILRGNSGSGKTTIANKLRCPLAEKNTMLVSQDTVRLEILNVKDHPGNPSIELIEKICEFGKDRYGYVILEGILGAEKYQKMLFKLCSFFENNVLAYYLDIPFSETLRRNNERNKEMRFDIELLKKWWLKKDYLHVNNERVLTENLNQAEIISLILNDLKEK</sequence>
<evidence type="ECO:0008006" key="3">
    <source>
        <dbReference type="Google" id="ProtNLM"/>
    </source>
</evidence>
<dbReference type="SUPFAM" id="SSF52540">
    <property type="entry name" value="P-loop containing nucleoside triphosphate hydrolases"/>
    <property type="match status" value="1"/>
</dbReference>
<dbReference type="STRING" id="89059.LAC1533_2140"/>
<protein>
    <recommendedName>
        <fullName evidence="3">UDP-N-acetylglucosamine kinase</fullName>
    </recommendedName>
</protein>
<dbReference type="PATRIC" id="fig|89059.3.peg.1660"/>
<organism evidence="1 2">
    <name type="scientific">Ligilactobacillus acidipiscis</name>
    <dbReference type="NCBI Taxonomy" id="89059"/>
    <lineage>
        <taxon>Bacteria</taxon>
        <taxon>Bacillati</taxon>
        <taxon>Bacillota</taxon>
        <taxon>Bacilli</taxon>
        <taxon>Lactobacillales</taxon>
        <taxon>Lactobacillaceae</taxon>
        <taxon>Ligilactobacillus</taxon>
    </lineage>
</organism>
<reference evidence="1 2" key="1">
    <citation type="journal article" date="2015" name="Genome Announc.">
        <title>Expanding the biotechnology potential of lactobacilli through comparative genomics of 213 strains and associated genera.</title>
        <authorList>
            <person name="Sun Z."/>
            <person name="Harris H.M."/>
            <person name="McCann A."/>
            <person name="Guo C."/>
            <person name="Argimon S."/>
            <person name="Zhang W."/>
            <person name="Yang X."/>
            <person name="Jeffery I.B."/>
            <person name="Cooney J.C."/>
            <person name="Kagawa T.F."/>
            <person name="Liu W."/>
            <person name="Song Y."/>
            <person name="Salvetti E."/>
            <person name="Wrobel A."/>
            <person name="Rasinkangas P."/>
            <person name="Parkhill J."/>
            <person name="Rea M.C."/>
            <person name="O'Sullivan O."/>
            <person name="Ritari J."/>
            <person name="Douillard F.P."/>
            <person name="Paul Ross R."/>
            <person name="Yang R."/>
            <person name="Briner A.E."/>
            <person name="Felis G.E."/>
            <person name="de Vos W.M."/>
            <person name="Barrangou R."/>
            <person name="Klaenhammer T.R."/>
            <person name="Caufield P.W."/>
            <person name="Cui Y."/>
            <person name="Zhang H."/>
            <person name="O'Toole P.W."/>
        </authorList>
    </citation>
    <scope>NUCLEOTIDE SEQUENCE [LARGE SCALE GENOMIC DNA]</scope>
    <source>
        <strain evidence="1 2">DSM 15353</strain>
    </source>
</reference>
<dbReference type="Pfam" id="PF13671">
    <property type="entry name" value="AAA_33"/>
    <property type="match status" value="1"/>
</dbReference>
<name>A0A0R2K8X1_9LACO</name>
<dbReference type="EMBL" id="JQBK01000048">
    <property type="protein sequence ID" value="KRN82724.1"/>
    <property type="molecule type" value="Genomic_DNA"/>
</dbReference>
<dbReference type="Gene3D" id="3.40.50.300">
    <property type="entry name" value="P-loop containing nucleotide triphosphate hydrolases"/>
    <property type="match status" value="1"/>
</dbReference>